<organism evidence="15 16">
    <name type="scientific">Saccharopolyspora taberi</name>
    <dbReference type="NCBI Taxonomy" id="60895"/>
    <lineage>
        <taxon>Bacteria</taxon>
        <taxon>Bacillati</taxon>
        <taxon>Actinomycetota</taxon>
        <taxon>Actinomycetes</taxon>
        <taxon>Pseudonocardiales</taxon>
        <taxon>Pseudonocardiaceae</taxon>
        <taxon>Saccharopolyspora</taxon>
    </lineage>
</organism>
<dbReference type="SMART" id="SM00304">
    <property type="entry name" value="HAMP"/>
    <property type="match status" value="1"/>
</dbReference>
<keyword evidence="9" id="KW-0067">ATP-binding</keyword>
<dbReference type="RefSeq" id="WP_344686092.1">
    <property type="nucleotide sequence ID" value="NZ_BAAAUX010000039.1"/>
</dbReference>
<dbReference type="Gene3D" id="3.30.565.10">
    <property type="entry name" value="Histidine kinase-like ATPase, C-terminal domain"/>
    <property type="match status" value="1"/>
</dbReference>
<accession>A0ABN3VPQ1</accession>
<dbReference type="EC" id="2.7.13.3" evidence="3"/>
<evidence type="ECO:0000259" key="14">
    <source>
        <dbReference type="PROSITE" id="PS50109"/>
    </source>
</evidence>
<feature type="compositionally biased region" description="Low complexity" evidence="12">
    <location>
        <begin position="932"/>
        <end position="941"/>
    </location>
</feature>
<name>A0ABN3VPQ1_9PSEU</name>
<dbReference type="InterPro" id="IPR050980">
    <property type="entry name" value="2C_sensor_his_kinase"/>
</dbReference>
<feature type="compositionally biased region" description="Low complexity" evidence="12">
    <location>
        <begin position="1008"/>
        <end position="1026"/>
    </location>
</feature>
<evidence type="ECO:0000256" key="5">
    <source>
        <dbReference type="ARBA" id="ARBA00022679"/>
    </source>
</evidence>
<evidence type="ECO:0000256" key="9">
    <source>
        <dbReference type="ARBA" id="ARBA00022840"/>
    </source>
</evidence>
<comment type="catalytic activity">
    <reaction evidence="1">
        <text>ATP + protein L-histidine = ADP + protein N-phospho-L-histidine.</text>
        <dbReference type="EC" id="2.7.13.3"/>
    </reaction>
</comment>
<comment type="subcellular location">
    <subcellularLocation>
        <location evidence="2">Membrane</location>
    </subcellularLocation>
</comment>
<evidence type="ECO:0000313" key="15">
    <source>
        <dbReference type="EMBL" id="GAA2819737.1"/>
    </source>
</evidence>
<feature type="compositionally biased region" description="Acidic residues" evidence="12">
    <location>
        <begin position="791"/>
        <end position="804"/>
    </location>
</feature>
<dbReference type="SUPFAM" id="SSF55874">
    <property type="entry name" value="ATPase domain of HSP90 chaperone/DNA topoisomerase II/histidine kinase"/>
    <property type="match status" value="1"/>
</dbReference>
<gene>
    <name evidence="15" type="ORF">GCM10010470_63800</name>
</gene>
<keyword evidence="5" id="KW-0808">Transferase</keyword>
<keyword evidence="8" id="KW-0418">Kinase</keyword>
<evidence type="ECO:0000256" key="3">
    <source>
        <dbReference type="ARBA" id="ARBA00012438"/>
    </source>
</evidence>
<evidence type="ECO:0000313" key="16">
    <source>
        <dbReference type="Proteomes" id="UP001500979"/>
    </source>
</evidence>
<evidence type="ECO:0000256" key="2">
    <source>
        <dbReference type="ARBA" id="ARBA00004370"/>
    </source>
</evidence>
<keyword evidence="11" id="KW-0902">Two-component regulatory system</keyword>
<evidence type="ECO:0000256" key="4">
    <source>
        <dbReference type="ARBA" id="ARBA00022553"/>
    </source>
</evidence>
<evidence type="ECO:0000256" key="7">
    <source>
        <dbReference type="ARBA" id="ARBA00022741"/>
    </source>
</evidence>
<protein>
    <recommendedName>
        <fullName evidence="3">histidine kinase</fullName>
        <ecNumber evidence="3">2.7.13.3</ecNumber>
    </recommendedName>
</protein>
<dbReference type="PANTHER" id="PTHR44936:SF9">
    <property type="entry name" value="SENSOR PROTEIN CREC"/>
    <property type="match status" value="1"/>
</dbReference>
<dbReference type="InterPro" id="IPR003660">
    <property type="entry name" value="HAMP_dom"/>
</dbReference>
<evidence type="ECO:0000256" key="8">
    <source>
        <dbReference type="ARBA" id="ARBA00022777"/>
    </source>
</evidence>
<feature type="region of interest" description="Disordered" evidence="12">
    <location>
        <begin position="922"/>
        <end position="1101"/>
    </location>
</feature>
<dbReference type="InterPro" id="IPR013587">
    <property type="entry name" value="Nitrate/nitrite_sensing"/>
</dbReference>
<reference evidence="15 16" key="1">
    <citation type="journal article" date="2019" name="Int. J. Syst. Evol. Microbiol.">
        <title>The Global Catalogue of Microorganisms (GCM) 10K type strain sequencing project: providing services to taxonomists for standard genome sequencing and annotation.</title>
        <authorList>
            <consortium name="The Broad Institute Genomics Platform"/>
            <consortium name="The Broad Institute Genome Sequencing Center for Infectious Disease"/>
            <person name="Wu L."/>
            <person name="Ma J."/>
        </authorList>
    </citation>
    <scope>NUCLEOTIDE SEQUENCE [LARGE SCALE GENOMIC DNA]</scope>
    <source>
        <strain evidence="15 16">JCM 9383</strain>
    </source>
</reference>
<dbReference type="Proteomes" id="UP001500979">
    <property type="component" value="Unassembled WGS sequence"/>
</dbReference>
<proteinExistence type="predicted"/>
<dbReference type="Pfam" id="PF08376">
    <property type="entry name" value="NIT"/>
    <property type="match status" value="1"/>
</dbReference>
<feature type="region of interest" description="Disordered" evidence="12">
    <location>
        <begin position="651"/>
        <end position="908"/>
    </location>
</feature>
<feature type="domain" description="Histidine kinase" evidence="14">
    <location>
        <begin position="542"/>
        <end position="649"/>
    </location>
</feature>
<keyword evidence="16" id="KW-1185">Reference proteome</keyword>
<dbReference type="InterPro" id="IPR036890">
    <property type="entry name" value="HATPase_C_sf"/>
</dbReference>
<dbReference type="PANTHER" id="PTHR44936">
    <property type="entry name" value="SENSOR PROTEIN CREC"/>
    <property type="match status" value="1"/>
</dbReference>
<evidence type="ECO:0000256" key="11">
    <source>
        <dbReference type="ARBA" id="ARBA00023012"/>
    </source>
</evidence>
<keyword evidence="4" id="KW-0597">Phosphoprotein</keyword>
<sequence>MLNNDPGPGSRQDRRDDAQPARTRRWWLRNWRLRTKMAAVLLIPTLAALGVGGARVYDGLTTVSRLNTITAQVELAQRTADVTHELQRERDHAAVHTASRLGDRDAYAAQSQRVDEAVSRLRLPESEAENLSPTVRDAYQSAINRLGSLGSLRGIVNRGFTDYQTLVAYDSVIDNVLGIDRAVSAAAANTQVTQAARAAEAISRIKENLAQQRSMLLAAGIRNEFLAGQLDQVAEADARFKAAFAEFESVATPAQLELYEAKVAGPAVDDSEQLKQSALINAENDRALGIAPAAWGAASAERADMVRSVEEDVLNEFHQTADSYADAAQWSMLRDAGLVLLLLLIAFAVAAYIARSMLRPLRTLRYGALEIAQQSLPEAIRQVNENPGSASAVSVPPVPVHTREEIGQVARSFDAVHQQALRLASEQALLRTNVNDLFVNLARRSQTLVQRQLSLIDRLEQDEQDPDQLSSLFELDHLATRMRRNNENLLILGGTDLTRRMMRPVPLSEVVGAAVSEVEQYARIAIAESPDLAIQGRVVNDFVHLVAELLENATVFSNPDTEVTVRAAYRRQELVIEIRDRGVGIDADEIDEINDRLTRPPEIDVAVSRRMGLFVVGQLARRHNIRVQLQNNGDLEGGVTATVHLAGEHVVQLTPDGPRPMPDLPRQSDDGRRDSISETGTHLGLAAAFGRGGVTDRAAEPPTERAPLPQLNFDEPPAAPPAPALNGFDPPALSGLNGFDPTGGPLPQRRPESRDAEPEPEEHPEPVEELPGNYSVQVASGESFGATDIPQWEDDQLAQPDDEAQQWPGEESAVDGDVPEVFDGQCGVPEQEEEEEPASLFHSPFEAEKTATFAAPVPEAGGAEQNGTAPAGQDTQERTASDDERDGEPPADETQSKGASWDMDDAPTQRLPIYEAVLSQWFRESDVDEEGAAPADAAVTPEPEPEPEPAPSVADGAQAQLARRAAEPEPGEQAEPEPAPVPGEFPPELLAPTTPRDPGWGSADDGWQAAEALVQQTQQVQETTAAGLPKRVPKSNLVPGSAAPRPQSDAPSKPAAPRSPDAVRGRMSNFQQGIRRGRHAKAEPVSTEPPRSIPSRHEEQE</sequence>
<keyword evidence="10 13" id="KW-1133">Transmembrane helix</keyword>
<evidence type="ECO:0000256" key="6">
    <source>
        <dbReference type="ARBA" id="ARBA00022692"/>
    </source>
</evidence>
<dbReference type="SMART" id="SM00387">
    <property type="entry name" value="HATPase_c"/>
    <property type="match status" value="1"/>
</dbReference>
<feature type="compositionally biased region" description="Basic and acidic residues" evidence="12">
    <location>
        <begin position="666"/>
        <end position="676"/>
    </location>
</feature>
<feature type="transmembrane region" description="Helical" evidence="13">
    <location>
        <begin position="336"/>
        <end position="354"/>
    </location>
</feature>
<dbReference type="PROSITE" id="PS50109">
    <property type="entry name" value="HIS_KIN"/>
    <property type="match status" value="1"/>
</dbReference>
<evidence type="ECO:0000256" key="13">
    <source>
        <dbReference type="SAM" id="Phobius"/>
    </source>
</evidence>
<keyword evidence="6 13" id="KW-0812">Transmembrane</keyword>
<evidence type="ECO:0000256" key="10">
    <source>
        <dbReference type="ARBA" id="ARBA00022989"/>
    </source>
</evidence>
<keyword evidence="13" id="KW-0472">Membrane</keyword>
<dbReference type="InterPro" id="IPR005467">
    <property type="entry name" value="His_kinase_dom"/>
</dbReference>
<dbReference type="Pfam" id="PF02518">
    <property type="entry name" value="HATPase_c"/>
    <property type="match status" value="1"/>
</dbReference>
<keyword evidence="7" id="KW-0547">Nucleotide-binding</keyword>
<comment type="caution">
    <text evidence="15">The sequence shown here is derived from an EMBL/GenBank/DDBJ whole genome shotgun (WGS) entry which is preliminary data.</text>
</comment>
<evidence type="ECO:0000256" key="1">
    <source>
        <dbReference type="ARBA" id="ARBA00000085"/>
    </source>
</evidence>
<dbReference type="Gene3D" id="6.10.340.10">
    <property type="match status" value="1"/>
</dbReference>
<dbReference type="InterPro" id="IPR003594">
    <property type="entry name" value="HATPase_dom"/>
</dbReference>
<feature type="compositionally biased region" description="Basic and acidic residues" evidence="12">
    <location>
        <begin position="749"/>
        <end position="766"/>
    </location>
</feature>
<dbReference type="EMBL" id="BAAAUX010000039">
    <property type="protein sequence ID" value="GAA2819737.1"/>
    <property type="molecule type" value="Genomic_DNA"/>
</dbReference>
<evidence type="ECO:0000256" key="12">
    <source>
        <dbReference type="SAM" id="MobiDB-lite"/>
    </source>
</evidence>